<evidence type="ECO:0008006" key="17">
    <source>
        <dbReference type="Google" id="ProtNLM"/>
    </source>
</evidence>
<comment type="similarity">
    <text evidence="11 12">Belongs to the TonB-dependent receptor family.</text>
</comment>
<dbReference type="PROSITE" id="PS52016">
    <property type="entry name" value="TONB_DEPENDENT_REC_3"/>
    <property type="match status" value="1"/>
</dbReference>
<feature type="domain" description="TonB-dependent receptor-like beta-barrel" evidence="13">
    <location>
        <begin position="307"/>
        <end position="772"/>
    </location>
</feature>
<evidence type="ECO:0000313" key="16">
    <source>
        <dbReference type="Proteomes" id="UP000027190"/>
    </source>
</evidence>
<keyword evidence="10 11" id="KW-0998">Cell outer membrane</keyword>
<evidence type="ECO:0000256" key="6">
    <source>
        <dbReference type="ARBA" id="ARBA00023004"/>
    </source>
</evidence>
<keyword evidence="5 11" id="KW-0812">Transmembrane</keyword>
<evidence type="ECO:0000259" key="13">
    <source>
        <dbReference type="Pfam" id="PF00593"/>
    </source>
</evidence>
<reference evidence="15 16" key="1">
    <citation type="journal article" date="2014" name="Antonie Van Leeuwenhoek">
        <title>Hyphomonas beringensis sp. nov. and Hyphomonas chukchiensis sp. nov., isolated from surface seawater of the Bering Sea and Chukchi Sea.</title>
        <authorList>
            <person name="Li C."/>
            <person name="Lai Q."/>
            <person name="Li G."/>
            <person name="Dong C."/>
            <person name="Wang J."/>
            <person name="Liao Y."/>
            <person name="Shao Z."/>
        </authorList>
    </citation>
    <scope>NUCLEOTIDE SEQUENCE [LARGE SCALE GENOMIC DNA]</scope>
    <source>
        <strain evidence="15 16">BH-BN04-4</strain>
    </source>
</reference>
<dbReference type="SUPFAM" id="SSF56935">
    <property type="entry name" value="Porins"/>
    <property type="match status" value="1"/>
</dbReference>
<dbReference type="PANTHER" id="PTHR32552:SF81">
    <property type="entry name" value="TONB-DEPENDENT OUTER MEMBRANE RECEPTOR"/>
    <property type="match status" value="1"/>
</dbReference>
<dbReference type="Gene3D" id="2.40.170.20">
    <property type="entry name" value="TonB-dependent receptor, beta-barrel domain"/>
    <property type="match status" value="3"/>
</dbReference>
<dbReference type="Pfam" id="PF00593">
    <property type="entry name" value="TonB_dep_Rec_b-barrel"/>
    <property type="match status" value="1"/>
</dbReference>
<dbReference type="Pfam" id="PF07715">
    <property type="entry name" value="Plug"/>
    <property type="match status" value="1"/>
</dbReference>
<dbReference type="Proteomes" id="UP000027190">
    <property type="component" value="Unassembled WGS sequence"/>
</dbReference>
<evidence type="ECO:0000256" key="9">
    <source>
        <dbReference type="ARBA" id="ARBA00023136"/>
    </source>
</evidence>
<evidence type="ECO:0000256" key="2">
    <source>
        <dbReference type="ARBA" id="ARBA00022448"/>
    </source>
</evidence>
<dbReference type="InterPro" id="IPR000531">
    <property type="entry name" value="Beta-barrel_TonB"/>
</dbReference>
<evidence type="ECO:0000256" key="11">
    <source>
        <dbReference type="PROSITE-ProRule" id="PRU01360"/>
    </source>
</evidence>
<keyword evidence="9 11" id="KW-0472">Membrane</keyword>
<dbReference type="InterPro" id="IPR039426">
    <property type="entry name" value="TonB-dep_rcpt-like"/>
</dbReference>
<keyword evidence="8 12" id="KW-0798">TonB box</keyword>
<evidence type="ECO:0000256" key="7">
    <source>
        <dbReference type="ARBA" id="ARBA00023065"/>
    </source>
</evidence>
<sequence>MCTACVLGYAPLALAQDGITDTGQSDEGQRRLGAITVTAQKKEEALQSAPLAVSAFDTEALELKQIEGPQQLQFSVPSLVFAQLTGYTQLSMRGIGSDLTVTAGEPTVATFQDGVYVGQLFAQAVPSFDLERIEVLRGPQGTLYGRNATGGTINYITRLPDYDYGANLELTAGDYGRIAVAGGVTGAIVEDKIAGRLTMKHDRRDGYRHNIFDGKDYDDNDLFSAQGSLLIDLTPDVQIVFRADKTRQSASNVVELVEEIPLASGVSSATPLGVFSLPAPVLAGIPGLFSPSDLALLGNGSVADFYGLTQPGFAVPNPTETTDFANNFPSKQVFDVDGFSGTATFDLGAATLKSITAYRESDATIRVDNDGTSAAILREDPIFQSSKQFTQEFTLSGMAMGSKLDYVIGAFYYHDDALLKADLITPSIGDQVALAGSLTSPTPPPVFDLSQPFIPNLLQLIADPVLGQTLNNPTIIADGNLSFGADQESESKALYGHGTYSLSDKFRASLGLRYTEDTKDVFRQLHSNFVPAGGLCDRQEDDSWEAVTGSAGVDYDAGAETLLYGKVSRGYKAGGFNPGECVGSFDPEFLWSYEAGFKTTFADNQALLNMAAFYYDFSDIQFTTYLGNASTIKNAASATLYGLEAEYVFRPRVLEGFQLDGSGSYIHSEYSDELLQDPTGLATLNIGGNQLIRAPEWKLNFGAQFETEVGNLGTFLLRGESSYTSEVFHDVFNGKAPFQAGTAEDDYWISNARLIWRPNDDRFELQLFVENIGDEMYAYSRVASATTASVTGQFSPPRTFGARLSMKLGSSR</sequence>
<keyword evidence="6" id="KW-0408">Iron</keyword>
<keyword evidence="2 11" id="KW-0813">Transport</keyword>
<dbReference type="eggNOG" id="COG4773">
    <property type="taxonomic scope" value="Bacteria"/>
</dbReference>
<protein>
    <recommendedName>
        <fullName evidence="17">TonB-denpendent receptor</fullName>
    </recommendedName>
</protein>
<name>A0A062UMT1_9PROT</name>
<comment type="subcellular location">
    <subcellularLocation>
        <location evidence="1 11">Cell outer membrane</location>
        <topology evidence="1 11">Multi-pass membrane protein</topology>
    </subcellularLocation>
</comment>
<dbReference type="EMBL" id="AWFG01000030">
    <property type="protein sequence ID" value="KCZ57435.1"/>
    <property type="molecule type" value="Genomic_DNA"/>
</dbReference>
<evidence type="ECO:0000259" key="14">
    <source>
        <dbReference type="Pfam" id="PF07715"/>
    </source>
</evidence>
<evidence type="ECO:0000256" key="12">
    <source>
        <dbReference type="RuleBase" id="RU003357"/>
    </source>
</evidence>
<gene>
    <name evidence="15" type="ORF">HY30_04505</name>
</gene>
<evidence type="ECO:0000256" key="3">
    <source>
        <dbReference type="ARBA" id="ARBA00022452"/>
    </source>
</evidence>
<dbReference type="STRING" id="1280947.HY30_04505"/>
<proteinExistence type="inferred from homology"/>
<organism evidence="15 16">
    <name type="scientific">Hyphomonas chukchiensis</name>
    <dbReference type="NCBI Taxonomy" id="1280947"/>
    <lineage>
        <taxon>Bacteria</taxon>
        <taxon>Pseudomonadati</taxon>
        <taxon>Pseudomonadota</taxon>
        <taxon>Alphaproteobacteria</taxon>
        <taxon>Hyphomonadales</taxon>
        <taxon>Hyphomonadaceae</taxon>
        <taxon>Hyphomonas</taxon>
    </lineage>
</organism>
<feature type="domain" description="TonB-dependent receptor plug" evidence="14">
    <location>
        <begin position="46"/>
        <end position="152"/>
    </location>
</feature>
<evidence type="ECO:0000256" key="8">
    <source>
        <dbReference type="ARBA" id="ARBA00023077"/>
    </source>
</evidence>
<evidence type="ECO:0000256" key="10">
    <source>
        <dbReference type="ARBA" id="ARBA00023237"/>
    </source>
</evidence>
<dbReference type="InterPro" id="IPR012910">
    <property type="entry name" value="Plug_dom"/>
</dbReference>
<dbReference type="AlphaFoldDB" id="A0A062UMT1"/>
<keyword evidence="7" id="KW-0406">Ion transport</keyword>
<keyword evidence="3 11" id="KW-1134">Transmembrane beta strand</keyword>
<dbReference type="InterPro" id="IPR036942">
    <property type="entry name" value="Beta-barrel_TonB_sf"/>
</dbReference>
<dbReference type="PATRIC" id="fig|1280947.3.peg.2087"/>
<evidence type="ECO:0000256" key="5">
    <source>
        <dbReference type="ARBA" id="ARBA00022692"/>
    </source>
</evidence>
<keyword evidence="4" id="KW-0410">Iron transport</keyword>
<comment type="caution">
    <text evidence="15">The sequence shown here is derived from an EMBL/GenBank/DDBJ whole genome shotgun (WGS) entry which is preliminary data.</text>
</comment>
<accession>A0A062UMT1</accession>
<keyword evidence="16" id="KW-1185">Reference proteome</keyword>
<evidence type="ECO:0000256" key="4">
    <source>
        <dbReference type="ARBA" id="ARBA00022496"/>
    </source>
</evidence>
<dbReference type="PANTHER" id="PTHR32552">
    <property type="entry name" value="FERRICHROME IRON RECEPTOR-RELATED"/>
    <property type="match status" value="1"/>
</dbReference>
<evidence type="ECO:0000256" key="1">
    <source>
        <dbReference type="ARBA" id="ARBA00004571"/>
    </source>
</evidence>
<evidence type="ECO:0000313" key="15">
    <source>
        <dbReference type="EMBL" id="KCZ57435.1"/>
    </source>
</evidence>
<dbReference type="GO" id="GO:0009279">
    <property type="term" value="C:cell outer membrane"/>
    <property type="evidence" value="ECO:0007669"/>
    <property type="project" value="UniProtKB-SubCell"/>
</dbReference>
<dbReference type="GO" id="GO:0006826">
    <property type="term" value="P:iron ion transport"/>
    <property type="evidence" value="ECO:0007669"/>
    <property type="project" value="UniProtKB-KW"/>
</dbReference>